<dbReference type="Gene3D" id="3.30.70.20">
    <property type="match status" value="1"/>
</dbReference>
<evidence type="ECO:0000256" key="4">
    <source>
        <dbReference type="ARBA" id="ARBA00023004"/>
    </source>
</evidence>
<dbReference type="InterPro" id="IPR017900">
    <property type="entry name" value="4Fe4S_Fe_S_CS"/>
</dbReference>
<dbReference type="EMBL" id="LT906470">
    <property type="protein sequence ID" value="SNV74706.1"/>
    <property type="molecule type" value="Genomic_DNA"/>
</dbReference>
<dbReference type="Proteomes" id="UP000214973">
    <property type="component" value="Chromosome 1"/>
</dbReference>
<dbReference type="GO" id="GO:0051536">
    <property type="term" value="F:iron-sulfur cluster binding"/>
    <property type="evidence" value="ECO:0007669"/>
    <property type="project" value="UniProtKB-KW"/>
</dbReference>
<sequence length="271" mass="30024">MLFTVNTEVCTRCGLCVADCPTGLLVMTEDGPVTGKGGCISCGHCVSVCPTLALDSDMTPRNEQVDIMKEQKLTPQQAELFLRSRRSIRNYQNKPVPVELIRQVLNVARMAPTATNTQGISYIVIRDKQTLHRISDLVLEWMHFAAKTVPIMRLYARAAQAEVDKGKDYILRDAPALVVAIGSKKDVHRTHDSGHSCLSYAELYAPTVGLGTCWAGFFEHAGEAEYEPLLELIGVPDDKVIAGAVLMGYPKVRYRNIVERQPLEVTFDTEE</sequence>
<dbReference type="InterPro" id="IPR000415">
    <property type="entry name" value="Nitroreductase-like"/>
</dbReference>
<organism evidence="7 8">
    <name type="scientific">Veillonella rodentium</name>
    <dbReference type="NCBI Taxonomy" id="248315"/>
    <lineage>
        <taxon>Bacteria</taxon>
        <taxon>Bacillati</taxon>
        <taxon>Bacillota</taxon>
        <taxon>Negativicutes</taxon>
        <taxon>Veillonellales</taxon>
        <taxon>Veillonellaceae</taxon>
        <taxon>Veillonella</taxon>
    </lineage>
</organism>
<dbReference type="InterPro" id="IPR017896">
    <property type="entry name" value="4Fe4S_Fe-S-bd"/>
</dbReference>
<dbReference type="InterPro" id="IPR029479">
    <property type="entry name" value="Nitroreductase"/>
</dbReference>
<dbReference type="PANTHER" id="PTHR43673">
    <property type="entry name" value="NAD(P)H NITROREDUCTASE YDGI-RELATED"/>
    <property type="match status" value="1"/>
</dbReference>
<dbReference type="GO" id="GO:0046872">
    <property type="term" value="F:metal ion binding"/>
    <property type="evidence" value="ECO:0007669"/>
    <property type="project" value="UniProtKB-KW"/>
</dbReference>
<keyword evidence="2" id="KW-0479">Metal-binding</keyword>
<protein>
    <submittedName>
        <fullName evidence="7">NADH dehydrogenase</fullName>
        <ecNumber evidence="7">1.6.99.3</ecNumber>
    </submittedName>
</protein>
<dbReference type="CDD" id="cd02143">
    <property type="entry name" value="nitroreductase_FeS-like"/>
    <property type="match status" value="1"/>
</dbReference>
<dbReference type="SUPFAM" id="SSF55469">
    <property type="entry name" value="FMN-dependent nitroreductase-like"/>
    <property type="match status" value="1"/>
</dbReference>
<evidence type="ECO:0000313" key="8">
    <source>
        <dbReference type="Proteomes" id="UP000214973"/>
    </source>
</evidence>
<evidence type="ECO:0000256" key="1">
    <source>
        <dbReference type="ARBA" id="ARBA00007118"/>
    </source>
</evidence>
<dbReference type="PROSITE" id="PS00198">
    <property type="entry name" value="4FE4S_FER_1"/>
    <property type="match status" value="1"/>
</dbReference>
<dbReference type="PROSITE" id="PS51379">
    <property type="entry name" value="4FE4S_FER_2"/>
    <property type="match status" value="2"/>
</dbReference>
<dbReference type="AlphaFoldDB" id="A0A239ZVL7"/>
<evidence type="ECO:0000313" key="7">
    <source>
        <dbReference type="EMBL" id="SNV74706.1"/>
    </source>
</evidence>
<feature type="domain" description="4Fe-4S ferredoxin-type" evidence="6">
    <location>
        <begin position="1"/>
        <end position="30"/>
    </location>
</feature>
<keyword evidence="8" id="KW-1185">Reference proteome</keyword>
<reference evidence="7 8" key="1">
    <citation type="submission" date="2017-06" db="EMBL/GenBank/DDBJ databases">
        <authorList>
            <consortium name="Pathogen Informatics"/>
        </authorList>
    </citation>
    <scope>NUCLEOTIDE SEQUENCE [LARGE SCALE GENOMIC DNA]</scope>
    <source>
        <strain evidence="7 8">NCTC12018</strain>
    </source>
</reference>
<keyword evidence="3 7" id="KW-0560">Oxidoreductase</keyword>
<gene>
    <name evidence="7" type="primary">nox</name>
    <name evidence="7" type="ORF">SAMEA44547418_01743</name>
</gene>
<dbReference type="SUPFAM" id="SSF54862">
    <property type="entry name" value="4Fe-4S ferredoxins"/>
    <property type="match status" value="1"/>
</dbReference>
<dbReference type="EC" id="1.6.99.3" evidence="7"/>
<evidence type="ECO:0000256" key="2">
    <source>
        <dbReference type="ARBA" id="ARBA00022723"/>
    </source>
</evidence>
<accession>A0A239ZVL7</accession>
<proteinExistence type="inferred from homology"/>
<dbReference type="KEGG" id="vrm:44547418_01743"/>
<dbReference type="RefSeq" id="WP_095066535.1">
    <property type="nucleotide sequence ID" value="NZ_LT906470.1"/>
</dbReference>
<evidence type="ECO:0000256" key="3">
    <source>
        <dbReference type="ARBA" id="ARBA00023002"/>
    </source>
</evidence>
<feature type="domain" description="4Fe-4S ferredoxin-type" evidence="6">
    <location>
        <begin position="39"/>
        <end position="59"/>
    </location>
</feature>
<dbReference type="Gene3D" id="3.40.109.10">
    <property type="entry name" value="NADH Oxidase"/>
    <property type="match status" value="1"/>
</dbReference>
<dbReference type="GO" id="GO:0016491">
    <property type="term" value="F:oxidoreductase activity"/>
    <property type="evidence" value="ECO:0007669"/>
    <property type="project" value="UniProtKB-KW"/>
</dbReference>
<dbReference type="Pfam" id="PF00881">
    <property type="entry name" value="Nitroreductase"/>
    <property type="match status" value="1"/>
</dbReference>
<name>A0A239ZVL7_9FIRM</name>
<evidence type="ECO:0000256" key="5">
    <source>
        <dbReference type="ARBA" id="ARBA00023014"/>
    </source>
</evidence>
<keyword evidence="5" id="KW-0411">Iron-sulfur</keyword>
<comment type="similarity">
    <text evidence="1">Belongs to the nitroreductase family.</text>
</comment>
<evidence type="ECO:0000259" key="6">
    <source>
        <dbReference type="PROSITE" id="PS51379"/>
    </source>
</evidence>
<dbReference type="PANTHER" id="PTHR43673:SF10">
    <property type="entry name" value="NADH DEHYDROGENASE_NAD(P)H NITROREDUCTASE XCC3605-RELATED"/>
    <property type="match status" value="1"/>
</dbReference>
<keyword evidence="4" id="KW-0408">Iron</keyword>
<dbReference type="Pfam" id="PF13187">
    <property type="entry name" value="Fer4_9"/>
    <property type="match status" value="1"/>
</dbReference>